<feature type="domain" description="N-acetyltransferase" evidence="3">
    <location>
        <begin position="8"/>
        <end position="154"/>
    </location>
</feature>
<dbReference type="InterPro" id="IPR016181">
    <property type="entry name" value="Acyl_CoA_acyltransferase"/>
</dbReference>
<accession>A0A0M6YBE2</accession>
<dbReference type="CDD" id="cd04301">
    <property type="entry name" value="NAT_SF"/>
    <property type="match status" value="1"/>
</dbReference>
<name>A0A0M6YBE2_9HYPH</name>
<dbReference type="Pfam" id="PF00583">
    <property type="entry name" value="Acetyltransf_1"/>
    <property type="match status" value="1"/>
</dbReference>
<evidence type="ECO:0000313" key="5">
    <source>
        <dbReference type="Proteomes" id="UP000048926"/>
    </source>
</evidence>
<dbReference type="STRING" id="187304.B0E33_11715"/>
<evidence type="ECO:0000256" key="1">
    <source>
        <dbReference type="ARBA" id="ARBA00022679"/>
    </source>
</evidence>
<reference evidence="5" key="1">
    <citation type="submission" date="2015-07" db="EMBL/GenBank/DDBJ databases">
        <authorList>
            <person name="Rodrigo-Torres Lidia"/>
            <person name="Arahal R.David."/>
        </authorList>
    </citation>
    <scope>NUCLEOTIDE SEQUENCE [LARGE SCALE GENOMIC DNA]</scope>
    <source>
        <strain evidence="5">CECT 4801</strain>
    </source>
</reference>
<dbReference type="InterPro" id="IPR050832">
    <property type="entry name" value="Bact_Acetyltransf"/>
</dbReference>
<dbReference type="SUPFAM" id="SSF55729">
    <property type="entry name" value="Acyl-CoA N-acyltransferases (Nat)"/>
    <property type="match status" value="1"/>
</dbReference>
<dbReference type="Gene3D" id="3.40.630.30">
    <property type="match status" value="1"/>
</dbReference>
<keyword evidence="5" id="KW-1185">Reference proteome</keyword>
<dbReference type="Proteomes" id="UP000048926">
    <property type="component" value="Unassembled WGS sequence"/>
</dbReference>
<dbReference type="RefSeq" id="WP_055660391.1">
    <property type="nucleotide sequence ID" value="NZ_CXST01000003.1"/>
</dbReference>
<dbReference type="EMBL" id="CXST01000003">
    <property type="protein sequence ID" value="CTQ46577.1"/>
    <property type="molecule type" value="Genomic_DNA"/>
</dbReference>
<gene>
    <name evidence="4" type="ORF">LAL4801_05036</name>
</gene>
<evidence type="ECO:0000256" key="2">
    <source>
        <dbReference type="ARBA" id="ARBA00023315"/>
    </source>
</evidence>
<dbReference type="PANTHER" id="PTHR43877">
    <property type="entry name" value="AMINOALKYLPHOSPHONATE N-ACETYLTRANSFERASE-RELATED-RELATED"/>
    <property type="match status" value="1"/>
</dbReference>
<protein>
    <submittedName>
        <fullName evidence="4">Amino-acid N-acetyltransferase</fullName>
    </submittedName>
</protein>
<evidence type="ECO:0000313" key="4">
    <source>
        <dbReference type="EMBL" id="CTQ46577.1"/>
    </source>
</evidence>
<dbReference type="InterPro" id="IPR000182">
    <property type="entry name" value="GNAT_dom"/>
</dbReference>
<keyword evidence="1 4" id="KW-0808">Transferase</keyword>
<keyword evidence="2" id="KW-0012">Acyltransferase</keyword>
<organism evidence="4 5">
    <name type="scientific">Roseibium aggregatum</name>
    <dbReference type="NCBI Taxonomy" id="187304"/>
    <lineage>
        <taxon>Bacteria</taxon>
        <taxon>Pseudomonadati</taxon>
        <taxon>Pseudomonadota</taxon>
        <taxon>Alphaproteobacteria</taxon>
        <taxon>Hyphomicrobiales</taxon>
        <taxon>Stappiaceae</taxon>
        <taxon>Roseibium</taxon>
    </lineage>
</organism>
<proteinExistence type="predicted"/>
<dbReference type="PROSITE" id="PS51186">
    <property type="entry name" value="GNAT"/>
    <property type="match status" value="1"/>
</dbReference>
<dbReference type="GO" id="GO:0016747">
    <property type="term" value="F:acyltransferase activity, transferring groups other than amino-acyl groups"/>
    <property type="evidence" value="ECO:0007669"/>
    <property type="project" value="InterPro"/>
</dbReference>
<dbReference type="AlphaFoldDB" id="A0A0M6YBE2"/>
<dbReference type="OrthoDB" id="281808at2"/>
<evidence type="ECO:0000259" key="3">
    <source>
        <dbReference type="PROSITE" id="PS51186"/>
    </source>
</evidence>
<sequence>MDAQQVSEGFDLANPGDAVAMTELARRAYAHYIPVINAVPVPMTADYAAHIWRDDVWVLRSGTSLAASLVLIRHPDHLLIESIAVDPEEQGKGRGRQLLDWARRRAADFGLSEIRLYTNVLMTENRAWYQRAGFAETHEEQRGDKRIVHMRLTM</sequence>